<feature type="domain" description="PHD-type" evidence="7">
    <location>
        <begin position="481"/>
        <end position="547"/>
    </location>
</feature>
<feature type="zinc finger region" description="C3H1-type" evidence="5">
    <location>
        <begin position="1671"/>
        <end position="1696"/>
    </location>
</feature>
<dbReference type="PROSITE" id="PS51360">
    <property type="entry name" value="PLUS3"/>
    <property type="match status" value="1"/>
</dbReference>
<evidence type="ECO:0000259" key="10">
    <source>
        <dbReference type="PROSITE" id="PS51360"/>
    </source>
</evidence>
<feature type="domain" description="C3H1-type" evidence="8">
    <location>
        <begin position="1671"/>
        <end position="1696"/>
    </location>
</feature>
<dbReference type="InterPro" id="IPR019786">
    <property type="entry name" value="Zinc_finger_PHD-type_CS"/>
</dbReference>
<protein>
    <submittedName>
        <fullName evidence="12">Zinc finger CCCH domain-containing protein 19</fullName>
    </submittedName>
</protein>
<evidence type="ECO:0000313" key="12">
    <source>
        <dbReference type="EMBL" id="KZV52617.1"/>
    </source>
</evidence>
<accession>A0A2Z7D1Q1</accession>
<dbReference type="FunFam" id="3.90.70.200:FF:000002">
    <property type="entry name" value="Zinc finger CCCH domain-containing protein 19"/>
    <property type="match status" value="1"/>
</dbReference>
<feature type="region of interest" description="Disordered" evidence="6">
    <location>
        <begin position="397"/>
        <end position="424"/>
    </location>
</feature>
<dbReference type="PROSITE" id="PS51925">
    <property type="entry name" value="SWIB_MDM2"/>
    <property type="match status" value="1"/>
</dbReference>
<dbReference type="SMART" id="SM00444">
    <property type="entry name" value="GYF"/>
    <property type="match status" value="1"/>
</dbReference>
<dbReference type="Pfam" id="PF02201">
    <property type="entry name" value="SWIB"/>
    <property type="match status" value="1"/>
</dbReference>
<dbReference type="InterPro" id="IPR019787">
    <property type="entry name" value="Znf_PHD-finger"/>
</dbReference>
<dbReference type="PROSITE" id="PS50829">
    <property type="entry name" value="GYF"/>
    <property type="match status" value="1"/>
</dbReference>
<dbReference type="CDD" id="cd10567">
    <property type="entry name" value="SWIB-MDM2_like"/>
    <property type="match status" value="1"/>
</dbReference>
<evidence type="ECO:0000256" key="3">
    <source>
        <dbReference type="ARBA" id="ARBA00022833"/>
    </source>
</evidence>
<keyword evidence="4" id="KW-0238">DNA-binding</keyword>
<feature type="region of interest" description="Disordered" evidence="6">
    <location>
        <begin position="629"/>
        <end position="680"/>
    </location>
</feature>
<sequence>MEAENFEIEESKIREKCEIFPVLGELNVNAGREITEMKLSEEVIAEGGEDHVLENHVTAESEIMEEVVAVAVAEVDVPHVVGENVLEIIAEQVCEPVDDVNAGKDVTAAGNMQPFSVWRVEAGGDEILVDQRIGEKEEEDVVPVDSEVEPVVADSAETVSCHESQTFGSGKDLEEKMSDGGKFEEQVQAEVDTLTLESDTDLMVAGDANDVEKVDLVVNCLVVETAKKSSDADEEKGSSLISEDTPTVEVKTGMELITEVNPDVVNARENVVHELGDMEYAGVDPRHEFTEGKELTAAENMMSETKMVEVENTSVEDEKDLKLDEHTIVVENRDEAIVHEDLAAGDCTIETVEELDSDMTGNDVADAHIEDAGVKTGVAVDVVADEIAHEDTKFEAKITSRSSGDPCEGIDDSSAAGLDENNGTLMAEEEIITQDTEMETETDMVGSGKAFGGKRKRGKVSKSPLNAKNTGKASSRKTAEEDVCFICFDGGELVLCDRRGCPKAYHPTCVNRDEAFFRSKGRWNCGWHMCSICEKNALFMCYTCTFSLCKKCTKDAVILCVRGNKGFCETCMRTVVLIENNEQGNNDALTSFDDKGSWEFLFKDYYTELKSKLALSSVEIAEAKNPWKGKDMLSGPSKHESSDAEADDIDEGSGSEESIENLKTIKSKRKKKGKKSISHAKGKVMVRPGVVSRGEGLASSANSGWASKELLEFVSHMKNGDTSVLSQFDVQGLLLEYIKRNKLRDPRRKSQIICDARLEVLFAKPRVGHFEMLKLLESHFLIRTEQNDDGEGSIVDTENNQLDMTGSTDHPTKVVKDRKHRARKKGGLRGPQSNLDDYAAIDMHNISLIYLRRKLMEDLLEDVEKFHDKVIGMFVRIRISGSNQKQDLYRLVQVVGTSKAAEPYKIGKKTTDIVLEILNLDKTEVTSIDTISNQDFTEEECKRLRQSIKCGLISRLTVGEILDKATEIQEARVNDWLESETLRLSHLRDRANYCACELLKYAYRQPYAIPVYQQKHGCRASQLIDILWFVFSWNGKGGDHKERECVEKLQVLKTPEERLRKLNEVPEINADPKMDPNYESDENDHEAEDSRRDDFLRSRGPSFSRRERGVISPGSDSSVRGGAGKVSSKDRELSRNLSGNNISGNATHSGEMVNETSWNIEGRKDANDFKYVDNRSSNSEFADRGKRYVTRSESLTGVSSVTSDTSHPVRNTETLTAINETEKMWHYQDPSGKVQGPFSMVQLRKWSNTGYFPTDLKVWKTGDKQEDSILVADALAGKFEKEKLVIDNIFPSADTLHSLPISASHFDRVSGTSLLHLKNRTTVDQSTASHTKLSSEKWVGSDITNLPSPTPKQSNAVWTGGEGGFISADPLPSVERTNIGNLSVADASVLSSIVQTSTTFSPTPNSQGFQVGPANSLSFQSTMTSEPHSMQMHGHQSTMVHQVVSQSPLTETQVIGGSAQSQPVNYWAAPNMQNYVANFSNLNTNAAAQPEYQRPAQSIQPNMYPPPVPDATNIGWGTPHTNPSMTWGNPAPGTTNMYRGPPIQPTVNAKSGWVATTGIAGANIAGPMQAVGPGWVAPPVQASIPGNGWGLPSANPGAPASVQGSAQGNTNQGWGAAPQGNQGLWVGQQNFAGNQFPGHHNDQGRDPGFGGGKPWNRQSSFGGGGPRGSFNRQEMMCPYYSSGRCRKGAQCDFRHN</sequence>
<dbReference type="InterPro" id="IPR058668">
    <property type="entry name" value="NERD_dom"/>
</dbReference>
<dbReference type="SMART" id="SM00249">
    <property type="entry name" value="PHD"/>
    <property type="match status" value="1"/>
</dbReference>
<evidence type="ECO:0000256" key="6">
    <source>
        <dbReference type="SAM" id="MobiDB-lite"/>
    </source>
</evidence>
<dbReference type="SMART" id="SM00719">
    <property type="entry name" value="Plus3"/>
    <property type="match status" value="1"/>
</dbReference>
<evidence type="ECO:0000259" key="7">
    <source>
        <dbReference type="PROSITE" id="PS50016"/>
    </source>
</evidence>
<dbReference type="FunFam" id="3.30.40.10:FF:000303">
    <property type="entry name" value="Zinc finger CCCH domain-containing protein 19"/>
    <property type="match status" value="1"/>
</dbReference>
<feature type="domain" description="Plus3" evidence="10">
    <location>
        <begin position="840"/>
        <end position="973"/>
    </location>
</feature>
<dbReference type="PANTHER" id="PTHR46695:SF5">
    <property type="entry name" value="RNA POLYMERASE-ASSOCIATED PROTEIN RTF1 HOMOLOG"/>
    <property type="match status" value="1"/>
</dbReference>
<name>A0A2Z7D1Q1_9LAMI</name>
<evidence type="ECO:0000313" key="13">
    <source>
        <dbReference type="Proteomes" id="UP000250235"/>
    </source>
</evidence>
<evidence type="ECO:0000256" key="1">
    <source>
        <dbReference type="ARBA" id="ARBA00022723"/>
    </source>
</evidence>
<dbReference type="EMBL" id="KQ991027">
    <property type="protein sequence ID" value="KZV52617.1"/>
    <property type="molecule type" value="Genomic_DNA"/>
</dbReference>
<dbReference type="InterPro" id="IPR003121">
    <property type="entry name" value="SWIB_MDM2_domain"/>
</dbReference>
<dbReference type="Gene3D" id="3.30.1490.40">
    <property type="match status" value="1"/>
</dbReference>
<dbReference type="CDD" id="cd19757">
    <property type="entry name" value="Bbox1"/>
    <property type="match status" value="1"/>
</dbReference>
<dbReference type="InterPro" id="IPR035445">
    <property type="entry name" value="GYF-like_dom_sf"/>
</dbReference>
<keyword evidence="2 5" id="KW-0863">Zinc-finger</keyword>
<feature type="compositionally biased region" description="Basic residues" evidence="6">
    <location>
        <begin position="665"/>
        <end position="680"/>
    </location>
</feature>
<feature type="compositionally biased region" description="Acidic residues" evidence="6">
    <location>
        <begin position="643"/>
        <end position="659"/>
    </location>
</feature>
<keyword evidence="1 5" id="KW-0479">Metal-binding</keyword>
<dbReference type="InterPro" id="IPR036885">
    <property type="entry name" value="SWIB_MDM2_dom_sf"/>
</dbReference>
<dbReference type="PROSITE" id="PS50016">
    <property type="entry name" value="ZF_PHD_2"/>
    <property type="match status" value="1"/>
</dbReference>
<keyword evidence="3 5" id="KW-0862">Zinc</keyword>
<dbReference type="InterPro" id="IPR003169">
    <property type="entry name" value="GYF"/>
</dbReference>
<dbReference type="SUPFAM" id="SSF57903">
    <property type="entry name" value="FYVE/PHD zinc finger"/>
    <property type="match status" value="1"/>
</dbReference>
<dbReference type="SUPFAM" id="SSF159042">
    <property type="entry name" value="Plus3-like"/>
    <property type="match status" value="1"/>
</dbReference>
<feature type="compositionally biased region" description="Basic and acidic residues" evidence="6">
    <location>
        <begin position="1088"/>
        <end position="1097"/>
    </location>
</feature>
<feature type="compositionally biased region" description="Polar residues" evidence="6">
    <location>
        <begin position="463"/>
        <end position="473"/>
    </location>
</feature>
<dbReference type="SMART" id="SM00151">
    <property type="entry name" value="SWIB"/>
    <property type="match status" value="1"/>
</dbReference>
<dbReference type="Pfam" id="PF03126">
    <property type="entry name" value="Plus-3"/>
    <property type="match status" value="1"/>
</dbReference>
<evidence type="ECO:0000259" key="11">
    <source>
        <dbReference type="PROSITE" id="PS51925"/>
    </source>
</evidence>
<dbReference type="Gene3D" id="3.90.70.200">
    <property type="entry name" value="Plus-3 domain"/>
    <property type="match status" value="1"/>
</dbReference>
<organism evidence="12 13">
    <name type="scientific">Dorcoceras hygrometricum</name>
    <dbReference type="NCBI Taxonomy" id="472368"/>
    <lineage>
        <taxon>Eukaryota</taxon>
        <taxon>Viridiplantae</taxon>
        <taxon>Streptophyta</taxon>
        <taxon>Embryophyta</taxon>
        <taxon>Tracheophyta</taxon>
        <taxon>Spermatophyta</taxon>
        <taxon>Magnoliopsida</taxon>
        <taxon>eudicotyledons</taxon>
        <taxon>Gunneridae</taxon>
        <taxon>Pentapetalae</taxon>
        <taxon>asterids</taxon>
        <taxon>lamiids</taxon>
        <taxon>Lamiales</taxon>
        <taxon>Gesneriaceae</taxon>
        <taxon>Didymocarpoideae</taxon>
        <taxon>Trichosporeae</taxon>
        <taxon>Loxocarpinae</taxon>
        <taxon>Dorcoceras</taxon>
    </lineage>
</organism>
<evidence type="ECO:0000256" key="2">
    <source>
        <dbReference type="ARBA" id="ARBA00022771"/>
    </source>
</evidence>
<evidence type="ECO:0000256" key="4">
    <source>
        <dbReference type="ARBA" id="ARBA00023125"/>
    </source>
</evidence>
<dbReference type="InterPro" id="IPR036128">
    <property type="entry name" value="Plus3-like_sf"/>
</dbReference>
<dbReference type="PROSITE" id="PS50103">
    <property type="entry name" value="ZF_C3H1"/>
    <property type="match status" value="1"/>
</dbReference>
<dbReference type="Gene3D" id="3.30.40.10">
    <property type="entry name" value="Zinc/RING finger domain, C3HC4 (zinc finger)"/>
    <property type="match status" value="1"/>
</dbReference>
<feature type="domain" description="GYF" evidence="9">
    <location>
        <begin position="1222"/>
        <end position="1276"/>
    </location>
</feature>
<evidence type="ECO:0000259" key="9">
    <source>
        <dbReference type="PROSITE" id="PS50829"/>
    </source>
</evidence>
<dbReference type="Pfam" id="PF02213">
    <property type="entry name" value="GYF"/>
    <property type="match status" value="1"/>
</dbReference>
<evidence type="ECO:0000256" key="5">
    <source>
        <dbReference type="PROSITE-ProRule" id="PRU00723"/>
    </source>
</evidence>
<dbReference type="Gene3D" id="1.10.245.10">
    <property type="entry name" value="SWIB/MDM2 domain"/>
    <property type="match status" value="1"/>
</dbReference>
<keyword evidence="13" id="KW-1185">Reference proteome</keyword>
<dbReference type="InterPro" id="IPR011011">
    <property type="entry name" value="Znf_FYVE_PHD"/>
</dbReference>
<dbReference type="SUPFAM" id="SSF90229">
    <property type="entry name" value="CCCH zinc finger"/>
    <property type="match status" value="1"/>
</dbReference>
<feature type="compositionally biased region" description="Polar residues" evidence="6">
    <location>
        <begin position="1602"/>
        <end position="1633"/>
    </location>
</feature>
<dbReference type="PROSITE" id="PS01359">
    <property type="entry name" value="ZF_PHD_1"/>
    <property type="match status" value="1"/>
</dbReference>
<dbReference type="InterPro" id="IPR036855">
    <property type="entry name" value="Znf_CCCH_sf"/>
</dbReference>
<dbReference type="GO" id="GO:0008270">
    <property type="term" value="F:zinc ion binding"/>
    <property type="evidence" value="ECO:0007669"/>
    <property type="project" value="UniProtKB-KW"/>
</dbReference>
<feature type="region of interest" description="Disordered" evidence="6">
    <location>
        <begin position="1062"/>
        <end position="1150"/>
    </location>
</feature>
<feature type="compositionally biased region" description="Basic and acidic residues" evidence="6">
    <location>
        <begin position="1062"/>
        <end position="1076"/>
    </location>
</feature>
<dbReference type="OrthoDB" id="6415790at2759"/>
<reference evidence="12 13" key="1">
    <citation type="journal article" date="2015" name="Proc. Natl. Acad. Sci. U.S.A.">
        <title>The resurrection genome of Boea hygrometrica: A blueprint for survival of dehydration.</title>
        <authorList>
            <person name="Xiao L."/>
            <person name="Yang G."/>
            <person name="Zhang L."/>
            <person name="Yang X."/>
            <person name="Zhao S."/>
            <person name="Ji Z."/>
            <person name="Zhou Q."/>
            <person name="Hu M."/>
            <person name="Wang Y."/>
            <person name="Chen M."/>
            <person name="Xu Y."/>
            <person name="Jin H."/>
            <person name="Xiao X."/>
            <person name="Hu G."/>
            <person name="Bao F."/>
            <person name="Hu Y."/>
            <person name="Wan P."/>
            <person name="Li L."/>
            <person name="Deng X."/>
            <person name="Kuang T."/>
            <person name="Xiang C."/>
            <person name="Zhu J.K."/>
            <person name="Oliver M.J."/>
            <person name="He Y."/>
        </authorList>
    </citation>
    <scope>NUCLEOTIDE SEQUENCE [LARGE SCALE GENOMIC DNA]</scope>
    <source>
        <strain evidence="13">cv. XS01</strain>
    </source>
</reference>
<dbReference type="PANTHER" id="PTHR46695">
    <property type="entry name" value="ZINC FINGER CCCH DOMAIN-CONTAINING PROTEIN 44-RELATED"/>
    <property type="match status" value="1"/>
</dbReference>
<evidence type="ECO:0000259" key="8">
    <source>
        <dbReference type="PROSITE" id="PS50103"/>
    </source>
</evidence>
<proteinExistence type="predicted"/>
<dbReference type="GO" id="GO:0003677">
    <property type="term" value="F:DNA binding"/>
    <property type="evidence" value="ECO:0007669"/>
    <property type="project" value="UniProtKB-KW"/>
</dbReference>
<dbReference type="Proteomes" id="UP000250235">
    <property type="component" value="Unassembled WGS sequence"/>
</dbReference>
<dbReference type="SUPFAM" id="SSF55277">
    <property type="entry name" value="GYF domain"/>
    <property type="match status" value="1"/>
</dbReference>
<dbReference type="InterPro" id="IPR000571">
    <property type="entry name" value="Znf_CCCH"/>
</dbReference>
<dbReference type="SUPFAM" id="SSF47592">
    <property type="entry name" value="SWIB/MDM2 domain"/>
    <property type="match status" value="1"/>
</dbReference>
<dbReference type="InterPro" id="IPR001965">
    <property type="entry name" value="Znf_PHD"/>
</dbReference>
<dbReference type="InterPro" id="IPR004343">
    <property type="entry name" value="Plus-3_dom"/>
</dbReference>
<feature type="region of interest" description="Disordered" evidence="6">
    <location>
        <begin position="1588"/>
        <end position="1669"/>
    </location>
</feature>
<feature type="compositionally biased region" description="Polar residues" evidence="6">
    <location>
        <begin position="1135"/>
        <end position="1150"/>
    </location>
</feature>
<dbReference type="InterPro" id="IPR013083">
    <property type="entry name" value="Znf_RING/FYVE/PHD"/>
</dbReference>
<dbReference type="Pfam" id="PF25980">
    <property type="entry name" value="NERD_plant"/>
    <property type="match status" value="1"/>
</dbReference>
<feature type="domain" description="DM2" evidence="11">
    <location>
        <begin position="699"/>
        <end position="782"/>
    </location>
</feature>
<gene>
    <name evidence="12" type="ORF">F511_07010</name>
</gene>
<feature type="region of interest" description="Disordered" evidence="6">
    <location>
        <begin position="438"/>
        <end position="473"/>
    </location>
</feature>
<dbReference type="CDD" id="cd15568">
    <property type="entry name" value="PHD5_NSD"/>
    <property type="match status" value="1"/>
</dbReference>
<feature type="compositionally biased region" description="Acidic residues" evidence="6">
    <location>
        <begin position="1078"/>
        <end position="1087"/>
    </location>
</feature>
<dbReference type="CDD" id="cd00072">
    <property type="entry name" value="GYF"/>
    <property type="match status" value="1"/>
</dbReference>
<dbReference type="InterPro" id="IPR019835">
    <property type="entry name" value="SWIB_domain"/>
</dbReference>